<dbReference type="Proteomes" id="UP000238479">
    <property type="component" value="Chromosome 7"/>
</dbReference>
<dbReference type="EMBL" id="PDCK01000045">
    <property type="protein sequence ID" value="PRQ16495.1"/>
    <property type="molecule type" value="Genomic_DNA"/>
</dbReference>
<evidence type="ECO:0000313" key="1">
    <source>
        <dbReference type="EMBL" id="PRQ16495.1"/>
    </source>
</evidence>
<name>A0A2P6P3K4_ROSCH</name>
<dbReference type="Gramene" id="PRQ16495">
    <property type="protein sequence ID" value="PRQ16495"/>
    <property type="gene ID" value="RchiOBHm_Chr7g0184881"/>
</dbReference>
<comment type="caution">
    <text evidence="1">The sequence shown here is derived from an EMBL/GenBank/DDBJ whole genome shotgun (WGS) entry which is preliminary data.</text>
</comment>
<keyword evidence="2" id="KW-1185">Reference proteome</keyword>
<accession>A0A2P6P3K4</accession>
<organism evidence="1 2">
    <name type="scientific">Rosa chinensis</name>
    <name type="common">China rose</name>
    <dbReference type="NCBI Taxonomy" id="74649"/>
    <lineage>
        <taxon>Eukaryota</taxon>
        <taxon>Viridiplantae</taxon>
        <taxon>Streptophyta</taxon>
        <taxon>Embryophyta</taxon>
        <taxon>Tracheophyta</taxon>
        <taxon>Spermatophyta</taxon>
        <taxon>Magnoliopsida</taxon>
        <taxon>eudicotyledons</taxon>
        <taxon>Gunneridae</taxon>
        <taxon>Pentapetalae</taxon>
        <taxon>rosids</taxon>
        <taxon>fabids</taxon>
        <taxon>Rosales</taxon>
        <taxon>Rosaceae</taxon>
        <taxon>Rosoideae</taxon>
        <taxon>Rosoideae incertae sedis</taxon>
        <taxon>Rosa</taxon>
    </lineage>
</organism>
<evidence type="ECO:0000313" key="2">
    <source>
        <dbReference type="Proteomes" id="UP000238479"/>
    </source>
</evidence>
<dbReference type="AlphaFoldDB" id="A0A2P6P3K4"/>
<gene>
    <name evidence="1" type="ORF">RchiOBHm_Chr7g0184881</name>
</gene>
<protein>
    <submittedName>
        <fullName evidence="1">Uncharacterized protein</fullName>
    </submittedName>
</protein>
<proteinExistence type="predicted"/>
<sequence length="73" mass="8251">MSKSGSSDTDLELNFLTSLCEVLIRLLNISLRSVMDLLCICFCCFQVQLSEKSFLLEKTEGEITELAEKVNEK</sequence>
<reference evidence="1 2" key="1">
    <citation type="journal article" date="2018" name="Nat. Genet.">
        <title>The Rosa genome provides new insights in the design of modern roses.</title>
        <authorList>
            <person name="Bendahmane M."/>
        </authorList>
    </citation>
    <scope>NUCLEOTIDE SEQUENCE [LARGE SCALE GENOMIC DNA]</scope>
    <source>
        <strain evidence="2">cv. Old Blush</strain>
    </source>
</reference>